<gene>
    <name evidence="1" type="ORF">MAM1_0127c06014</name>
</gene>
<accession>A0A0C9LVC4</accession>
<protein>
    <submittedName>
        <fullName evidence="1">Uncharacterized protein</fullName>
    </submittedName>
</protein>
<keyword evidence="2" id="KW-1185">Reference proteome</keyword>
<reference evidence="1" key="1">
    <citation type="submission" date="2014-09" db="EMBL/GenBank/DDBJ databases">
        <title>Draft genome sequence of an oleaginous Mucoromycotina fungus Mucor ambiguus NBRC6742.</title>
        <authorList>
            <person name="Takeda I."/>
            <person name="Yamane N."/>
            <person name="Morita T."/>
            <person name="Tamano K."/>
            <person name="Machida M."/>
            <person name="Baker S."/>
            <person name="Koike H."/>
        </authorList>
    </citation>
    <scope>NUCLEOTIDE SEQUENCE</scope>
    <source>
        <strain evidence="1">NBRC 6742</strain>
    </source>
</reference>
<evidence type="ECO:0000313" key="2">
    <source>
        <dbReference type="Proteomes" id="UP000053815"/>
    </source>
</evidence>
<dbReference type="AlphaFoldDB" id="A0A0C9LVC4"/>
<dbReference type="Proteomes" id="UP000053815">
    <property type="component" value="Unassembled WGS sequence"/>
</dbReference>
<sequence>MRQKGPLPVNQTIKYYFKPVVNTTAIENKTSDGSILSSSNIRTPSTSPASLRLQHQHQLDGALDMDKNLHSVESYKLLNPAPLATYQKNNSALSKHICMLKHHVYLEENPGISRLLRDSTDVGAIDDLIRMIEYRTR</sequence>
<name>A0A0C9LVC4_9FUNG</name>
<dbReference type="EMBL" id="DF836416">
    <property type="protein sequence ID" value="GAN06530.1"/>
    <property type="molecule type" value="Genomic_DNA"/>
</dbReference>
<organism evidence="1">
    <name type="scientific">Mucor ambiguus</name>
    <dbReference type="NCBI Taxonomy" id="91626"/>
    <lineage>
        <taxon>Eukaryota</taxon>
        <taxon>Fungi</taxon>
        <taxon>Fungi incertae sedis</taxon>
        <taxon>Mucoromycota</taxon>
        <taxon>Mucoromycotina</taxon>
        <taxon>Mucoromycetes</taxon>
        <taxon>Mucorales</taxon>
        <taxon>Mucorineae</taxon>
        <taxon>Mucoraceae</taxon>
        <taxon>Mucor</taxon>
    </lineage>
</organism>
<proteinExistence type="predicted"/>
<evidence type="ECO:0000313" key="1">
    <source>
        <dbReference type="EMBL" id="GAN06530.1"/>
    </source>
</evidence>